<dbReference type="AlphaFoldDB" id="A0A2S7TAL1"/>
<sequence>MVILEVPLKARKSSFPWNGLFRLNLRLKLASMSRFERKKQDRESGIGLLMYFQEWDQRKIAPAISPRIAIETSFPTSKLQYLRLVLVSVDYIIYTLCNKTFDLSI</sequence>
<name>A0A2S7TAL1_9FLAO</name>
<proteinExistence type="predicted"/>
<reference evidence="2" key="1">
    <citation type="submission" date="2016-11" db="EMBL/GenBank/DDBJ databases">
        <title>Trade-off between light-utilization and light-protection in marine flavobacteria.</title>
        <authorList>
            <person name="Kumagai Y."/>
            <person name="Yoshizawa S."/>
            <person name="Kogure K."/>
        </authorList>
    </citation>
    <scope>NUCLEOTIDE SEQUENCE [LARGE SCALE GENOMIC DNA]</scope>
    <source>
        <strain evidence="2">SG-18</strain>
    </source>
</reference>
<dbReference type="Proteomes" id="UP000239366">
    <property type="component" value="Unassembled WGS sequence"/>
</dbReference>
<comment type="caution">
    <text evidence="1">The sequence shown here is derived from an EMBL/GenBank/DDBJ whole genome shotgun (WGS) entry which is preliminary data.</text>
</comment>
<gene>
    <name evidence="1" type="ORF">BST99_13315</name>
</gene>
<organism evidence="1 2">
    <name type="scientific">Aureicoccus marinus</name>
    <dbReference type="NCBI Taxonomy" id="754435"/>
    <lineage>
        <taxon>Bacteria</taxon>
        <taxon>Pseudomonadati</taxon>
        <taxon>Bacteroidota</taxon>
        <taxon>Flavobacteriia</taxon>
        <taxon>Flavobacteriales</taxon>
        <taxon>Flavobacteriaceae</taxon>
        <taxon>Aureicoccus</taxon>
    </lineage>
</organism>
<accession>A0A2S7TAL1</accession>
<dbReference type="EMBL" id="MQVX01000001">
    <property type="protein sequence ID" value="PQJ16568.1"/>
    <property type="molecule type" value="Genomic_DNA"/>
</dbReference>
<evidence type="ECO:0000313" key="2">
    <source>
        <dbReference type="Proteomes" id="UP000239366"/>
    </source>
</evidence>
<protein>
    <submittedName>
        <fullName evidence="1">Uncharacterized protein</fullName>
    </submittedName>
</protein>
<keyword evidence="2" id="KW-1185">Reference proteome</keyword>
<evidence type="ECO:0000313" key="1">
    <source>
        <dbReference type="EMBL" id="PQJ16568.1"/>
    </source>
</evidence>